<gene>
    <name evidence="1" type="ORF">NYR99_13235</name>
</gene>
<sequence length="167" mass="18761">MTIQQSAKTIPLGEQSVGKMTKCERIASEQMAGILANSTYDPPRREKLDLMARDAVAAAHALLAALSHGTQDQYKAAYEEWMDKTEWVQKSATYKELGMHRADVLRVRIEALQGELRALGGTLTACEISSQYTRVKWAEDLIRQLPEEHDGRNSWLLNYSAKLEPQA</sequence>
<name>A0ABZ0D3B5_9XANT</name>
<dbReference type="GeneID" id="95584855"/>
<dbReference type="EMBL" id="CP103840">
    <property type="protein sequence ID" value="WOB24763.1"/>
    <property type="molecule type" value="Genomic_DNA"/>
</dbReference>
<evidence type="ECO:0000313" key="1">
    <source>
        <dbReference type="EMBL" id="WOB24763.1"/>
    </source>
</evidence>
<accession>A0ABZ0D3B5</accession>
<reference evidence="1 2" key="1">
    <citation type="submission" date="2022-08" db="EMBL/GenBank/DDBJ databases">
        <title>Whole genome sequencing-based tracing of a 2022 introduction and outbreak of Xanthomonas hortorum pv. pelargonii.</title>
        <authorList>
            <person name="Iruegas-Bocardo F."/>
            <person name="Weisberg A.K."/>
            <person name="Riutta E.R."/>
            <person name="Kilday K."/>
            <person name="Bonkowski J.C."/>
            <person name="Creswell T."/>
            <person name="Daughtrey M.L."/>
            <person name="Rane K."/>
            <person name="Grunwald N.J."/>
            <person name="Chang J.H."/>
            <person name="Putnam M.L."/>
        </authorList>
    </citation>
    <scope>NUCLEOTIDE SEQUENCE [LARGE SCALE GENOMIC DNA]</scope>
    <source>
        <strain evidence="1 2">22-325</strain>
    </source>
</reference>
<protein>
    <submittedName>
        <fullName evidence="1">Uncharacterized protein</fullName>
    </submittedName>
</protein>
<proteinExistence type="predicted"/>
<dbReference type="RefSeq" id="WP_316686269.1">
    <property type="nucleotide sequence ID" value="NZ_CP103837.1"/>
</dbReference>
<dbReference type="Proteomes" id="UP001304534">
    <property type="component" value="Chromosome"/>
</dbReference>
<evidence type="ECO:0000313" key="2">
    <source>
        <dbReference type="Proteomes" id="UP001304534"/>
    </source>
</evidence>
<keyword evidence="2" id="KW-1185">Reference proteome</keyword>
<organism evidence="1 2">
    <name type="scientific">Xanthomonas dyei</name>
    <dbReference type="NCBI Taxonomy" id="743699"/>
    <lineage>
        <taxon>Bacteria</taxon>
        <taxon>Pseudomonadati</taxon>
        <taxon>Pseudomonadota</taxon>
        <taxon>Gammaproteobacteria</taxon>
        <taxon>Lysobacterales</taxon>
        <taxon>Lysobacteraceae</taxon>
        <taxon>Xanthomonas</taxon>
    </lineage>
</organism>